<dbReference type="RefSeq" id="WP_284317105.1">
    <property type="nucleotide sequence ID" value="NZ_BSPC01000096.1"/>
</dbReference>
<sequence length="209" mass="23411">MYQPPHFREERPEVLHALMRTHPLATLVTLADGRLDANHIPMLLDADRGPQGTLLAHIARANDLARKHDPETEVLVIFQGVEGYITPSWYETKRETGKVVPTWNYVTVHAHGRLRILDDPAWLRAQITALTNTQEASRFLPWHVDDAPEAFLQAQIKGIVGLEIEIASLEGKWKVSQNRPEADRDGVHAGLSERGDLAMADLVKRASEG</sequence>
<name>A0ABQ6CX54_9HYPH</name>
<keyword evidence="2" id="KW-1185">Reference proteome</keyword>
<accession>A0ABQ6CX54</accession>
<dbReference type="InterPro" id="IPR007396">
    <property type="entry name" value="TR_PAI2-type"/>
</dbReference>
<gene>
    <name evidence="1" type="ORF">GCM10007874_72080</name>
</gene>
<reference evidence="2" key="1">
    <citation type="journal article" date="2019" name="Int. J. Syst. Evol. Microbiol.">
        <title>The Global Catalogue of Microorganisms (GCM) 10K type strain sequencing project: providing services to taxonomists for standard genome sequencing and annotation.</title>
        <authorList>
            <consortium name="The Broad Institute Genomics Platform"/>
            <consortium name="The Broad Institute Genome Sequencing Center for Infectious Disease"/>
            <person name="Wu L."/>
            <person name="Ma J."/>
        </authorList>
    </citation>
    <scope>NUCLEOTIDE SEQUENCE [LARGE SCALE GENOMIC DNA]</scope>
    <source>
        <strain evidence="2">NBRC 101365</strain>
    </source>
</reference>
<protein>
    <submittedName>
        <fullName evidence="1">Transcriptional regulator</fullName>
    </submittedName>
</protein>
<dbReference type="Proteomes" id="UP001156882">
    <property type="component" value="Unassembled WGS sequence"/>
</dbReference>
<proteinExistence type="predicted"/>
<dbReference type="EMBL" id="BSPC01000096">
    <property type="protein sequence ID" value="GLS24187.1"/>
    <property type="molecule type" value="Genomic_DNA"/>
</dbReference>
<dbReference type="SUPFAM" id="SSF50475">
    <property type="entry name" value="FMN-binding split barrel"/>
    <property type="match status" value="1"/>
</dbReference>
<evidence type="ECO:0000313" key="2">
    <source>
        <dbReference type="Proteomes" id="UP001156882"/>
    </source>
</evidence>
<dbReference type="Gene3D" id="2.30.110.10">
    <property type="entry name" value="Electron Transport, Fmn-binding Protein, Chain A"/>
    <property type="match status" value="1"/>
</dbReference>
<dbReference type="Pfam" id="PF04299">
    <property type="entry name" value="FMN_bind_2"/>
    <property type="match status" value="1"/>
</dbReference>
<dbReference type="PIRSF" id="PIRSF010372">
    <property type="entry name" value="PaiB"/>
    <property type="match status" value="1"/>
</dbReference>
<dbReference type="PANTHER" id="PTHR35802">
    <property type="entry name" value="PROTEASE SYNTHASE AND SPORULATION PROTEIN PAI 2"/>
    <property type="match status" value="1"/>
</dbReference>
<organism evidence="1 2">
    <name type="scientific">Labrys miyagiensis</name>
    <dbReference type="NCBI Taxonomy" id="346912"/>
    <lineage>
        <taxon>Bacteria</taxon>
        <taxon>Pseudomonadati</taxon>
        <taxon>Pseudomonadota</taxon>
        <taxon>Alphaproteobacteria</taxon>
        <taxon>Hyphomicrobiales</taxon>
        <taxon>Xanthobacteraceae</taxon>
        <taxon>Labrys</taxon>
    </lineage>
</organism>
<dbReference type="PANTHER" id="PTHR35802:SF1">
    <property type="entry name" value="PROTEASE SYNTHASE AND SPORULATION PROTEIN PAI 2"/>
    <property type="match status" value="1"/>
</dbReference>
<comment type="caution">
    <text evidence="1">The sequence shown here is derived from an EMBL/GenBank/DDBJ whole genome shotgun (WGS) entry which is preliminary data.</text>
</comment>
<evidence type="ECO:0000313" key="1">
    <source>
        <dbReference type="EMBL" id="GLS24187.1"/>
    </source>
</evidence>
<dbReference type="InterPro" id="IPR012349">
    <property type="entry name" value="Split_barrel_FMN-bd"/>
</dbReference>